<gene>
    <name evidence="2" type="ORF">MKW94_022623</name>
</gene>
<feature type="non-terminal residue" evidence="2">
    <location>
        <position position="1"/>
    </location>
</feature>
<evidence type="ECO:0000256" key="1">
    <source>
        <dbReference type="SAM" id="MobiDB-lite"/>
    </source>
</evidence>
<keyword evidence="3" id="KW-1185">Reference proteome</keyword>
<dbReference type="EMBL" id="JAJJMA010298827">
    <property type="protein sequence ID" value="MCL7047933.1"/>
    <property type="molecule type" value="Genomic_DNA"/>
</dbReference>
<name>A0AA41VVI2_PAPNU</name>
<protein>
    <submittedName>
        <fullName evidence="2">Uncharacterized protein</fullName>
    </submittedName>
</protein>
<comment type="caution">
    <text evidence="2">The sequence shown here is derived from an EMBL/GenBank/DDBJ whole genome shotgun (WGS) entry which is preliminary data.</text>
</comment>
<dbReference type="Proteomes" id="UP001177140">
    <property type="component" value="Unassembled WGS sequence"/>
</dbReference>
<reference evidence="2" key="1">
    <citation type="submission" date="2022-03" db="EMBL/GenBank/DDBJ databases">
        <title>A functionally conserved STORR gene fusion in Papaver species that diverged 16.8 million years ago.</title>
        <authorList>
            <person name="Catania T."/>
        </authorList>
    </citation>
    <scope>NUCLEOTIDE SEQUENCE</scope>
    <source>
        <strain evidence="2">S-191538</strain>
    </source>
</reference>
<accession>A0AA41VVI2</accession>
<feature type="region of interest" description="Disordered" evidence="1">
    <location>
        <begin position="1"/>
        <end position="66"/>
    </location>
</feature>
<feature type="non-terminal residue" evidence="2">
    <location>
        <position position="84"/>
    </location>
</feature>
<evidence type="ECO:0000313" key="2">
    <source>
        <dbReference type="EMBL" id="MCL7047933.1"/>
    </source>
</evidence>
<dbReference type="AlphaFoldDB" id="A0AA41VVI2"/>
<sequence>IQVDMDAAHGWNEREKGKYTESTGSDEENPSQSIIGSNIEGAGSEGIREREDDLSEGSEVPLSSTKDPSIIKSISILFMPYLMQ</sequence>
<evidence type="ECO:0000313" key="3">
    <source>
        <dbReference type="Proteomes" id="UP001177140"/>
    </source>
</evidence>
<organism evidence="2 3">
    <name type="scientific">Papaver nudicaule</name>
    <name type="common">Iceland poppy</name>
    <dbReference type="NCBI Taxonomy" id="74823"/>
    <lineage>
        <taxon>Eukaryota</taxon>
        <taxon>Viridiplantae</taxon>
        <taxon>Streptophyta</taxon>
        <taxon>Embryophyta</taxon>
        <taxon>Tracheophyta</taxon>
        <taxon>Spermatophyta</taxon>
        <taxon>Magnoliopsida</taxon>
        <taxon>Ranunculales</taxon>
        <taxon>Papaveraceae</taxon>
        <taxon>Papaveroideae</taxon>
        <taxon>Papaver</taxon>
    </lineage>
</organism>
<proteinExistence type="predicted"/>